<accession>A0AAX1G0W9</accession>
<gene>
    <name evidence="3" type="ORF">EHC69_28365</name>
</gene>
<dbReference type="Pfam" id="PF06924">
    <property type="entry name" value="DUF1281"/>
    <property type="match status" value="1"/>
</dbReference>
<dbReference type="InterPro" id="IPR041329">
    <property type="entry name" value="YubB_C"/>
</dbReference>
<dbReference type="Gene3D" id="1.10.3530.10">
    <property type="entry name" value="Api92-like"/>
    <property type="match status" value="1"/>
</dbReference>
<sequence>MPNWCVNQIHVDGPDAERIEQLLMEPKPLLHRQATSAAVKMFLAGVGGLLKPTHPTTFAPYPELIQDVGDSTLANRAFTRFVTLLNNDVELNHDVCLTLLTLFEQTGLKQRYWGDLPKTARAKIAPLLKQSAFDWTGIFLRRLNVDVVWAKLDLPALLPSDGSFSLNALLPPRLLVELNGFNGHLLPHVPSGYHDNCDRLGTKWEMVNIEVLDEGMRFEFDTAWSPAIPPVAQLARRFPDSTITHYFAESGCAFCGYLEYTDGQKVAEQWDDLVFEEDEEGFHNPVSPDYIVEHFSCYGG</sequence>
<proteinExistence type="predicted"/>
<dbReference type="InterPro" id="IPR009694">
    <property type="entry name" value="DUF1281"/>
</dbReference>
<evidence type="ECO:0000313" key="4">
    <source>
        <dbReference type="Proteomes" id="UP000464718"/>
    </source>
</evidence>
<organism evidence="3 4">
    <name type="scientific">Vibrio parahaemolyticus</name>
    <dbReference type="NCBI Taxonomy" id="670"/>
    <lineage>
        <taxon>Bacteria</taxon>
        <taxon>Pseudomonadati</taxon>
        <taxon>Pseudomonadota</taxon>
        <taxon>Gammaproteobacteria</taxon>
        <taxon>Vibrionales</taxon>
        <taxon>Vibrionaceae</taxon>
        <taxon>Vibrio</taxon>
    </lineage>
</organism>
<keyword evidence="3" id="KW-0614">Plasmid</keyword>
<geneLocation type="plasmid" evidence="4">
    <name>pvpsd2016-3</name>
</geneLocation>
<dbReference type="SUPFAM" id="SSF160940">
    <property type="entry name" value="Api92-like"/>
    <property type="match status" value="1"/>
</dbReference>
<evidence type="ECO:0000259" key="1">
    <source>
        <dbReference type="Pfam" id="PF06924"/>
    </source>
</evidence>
<dbReference type="Proteomes" id="UP000464718">
    <property type="component" value="Plasmid pvpsd2016-3"/>
</dbReference>
<dbReference type="AlphaFoldDB" id="A0AAX1G0W9"/>
<dbReference type="Pfam" id="PF18406">
    <property type="entry name" value="DUF1281_C"/>
    <property type="match status" value="1"/>
</dbReference>
<feature type="domain" description="DUF1281" evidence="1">
    <location>
        <begin position="30"/>
        <end position="204"/>
    </location>
</feature>
<dbReference type="InterPro" id="IPR023136">
    <property type="entry name" value="Api92-like_dom_sf"/>
</dbReference>
<evidence type="ECO:0000313" key="3">
    <source>
        <dbReference type="EMBL" id="QHH13179.1"/>
    </source>
</evidence>
<name>A0AAX1G0W9_VIBPH</name>
<protein>
    <submittedName>
        <fullName evidence="3">DUF1281 domain-containing protein</fullName>
    </submittedName>
</protein>
<dbReference type="RefSeq" id="WP_086482421.1">
    <property type="nucleotide sequence ID" value="NZ_CP034302.1"/>
</dbReference>
<feature type="domain" description="YubB ferredoxin-like" evidence="2">
    <location>
        <begin position="214"/>
        <end position="281"/>
    </location>
</feature>
<reference evidence="3 4" key="1">
    <citation type="submission" date="2018-12" db="EMBL/GenBank/DDBJ databases">
        <title>Genomic insights into the evolutionary origins and pathogenicity of five Vibrio parahaemolyticus strains isolated from the shrimp with acute hepatopancreatic necrosis disease (AHPND).</title>
        <authorList>
            <person name="Yang Q."/>
            <person name="Dong X."/>
            <person name="Xie G."/>
            <person name="Fu S."/>
            <person name="Zou P."/>
            <person name="Sun J."/>
            <person name="Wang Y."/>
            <person name="Huang J."/>
        </authorList>
    </citation>
    <scope>NUCLEOTIDE SEQUENCE [LARGE SCALE GENOMIC DNA]</scope>
    <source>
        <strain evidence="3 4">20160303005-1</strain>
        <plasmid evidence="4">pvpsd2016-3</plasmid>
    </source>
</reference>
<evidence type="ECO:0000259" key="2">
    <source>
        <dbReference type="Pfam" id="PF18406"/>
    </source>
</evidence>
<dbReference type="Gene3D" id="3.30.70.1270">
    <property type="entry name" value="Api92-like domains"/>
    <property type="match status" value="1"/>
</dbReference>
<dbReference type="EMBL" id="CP034302">
    <property type="protein sequence ID" value="QHH13179.1"/>
    <property type="molecule type" value="Genomic_DNA"/>
</dbReference>